<proteinExistence type="predicted"/>
<keyword evidence="1" id="KW-0472">Membrane</keyword>
<evidence type="ECO:0000313" key="2">
    <source>
        <dbReference type="EMBL" id="AUX21915.1"/>
    </source>
</evidence>
<evidence type="ECO:0000313" key="3">
    <source>
        <dbReference type="Proteomes" id="UP000295781"/>
    </source>
</evidence>
<reference evidence="2 3" key="1">
    <citation type="submission" date="2015-09" db="EMBL/GenBank/DDBJ databases">
        <title>Sorangium comparison.</title>
        <authorList>
            <person name="Zaburannyi N."/>
            <person name="Bunk B."/>
            <person name="Overmann J."/>
            <person name="Mueller R."/>
        </authorList>
    </citation>
    <scope>NUCLEOTIDE SEQUENCE [LARGE SCALE GENOMIC DNA]</scope>
    <source>
        <strain evidence="2 3">So ceGT47</strain>
    </source>
</reference>
<accession>A0A4P2PYF6</accession>
<organism evidence="2 3">
    <name type="scientific">Sorangium cellulosum</name>
    <name type="common">Polyangium cellulosum</name>
    <dbReference type="NCBI Taxonomy" id="56"/>
    <lineage>
        <taxon>Bacteria</taxon>
        <taxon>Pseudomonadati</taxon>
        <taxon>Myxococcota</taxon>
        <taxon>Polyangia</taxon>
        <taxon>Polyangiales</taxon>
        <taxon>Polyangiaceae</taxon>
        <taxon>Sorangium</taxon>
    </lineage>
</organism>
<dbReference type="AlphaFoldDB" id="A0A4P2PYF6"/>
<keyword evidence="1" id="KW-1133">Transmembrane helix</keyword>
<dbReference type="Proteomes" id="UP000295781">
    <property type="component" value="Chromosome"/>
</dbReference>
<gene>
    <name evidence="2" type="ORF">SOCEGT47_024110</name>
</gene>
<evidence type="ECO:0000256" key="1">
    <source>
        <dbReference type="SAM" id="Phobius"/>
    </source>
</evidence>
<name>A0A4P2PYF6_SORCE</name>
<keyword evidence="1" id="KW-0812">Transmembrane</keyword>
<feature type="transmembrane region" description="Helical" evidence="1">
    <location>
        <begin position="12"/>
        <end position="33"/>
    </location>
</feature>
<protein>
    <submittedName>
        <fullName evidence="2">Uncharacterized protein</fullName>
    </submittedName>
</protein>
<dbReference type="EMBL" id="CP012670">
    <property type="protein sequence ID" value="AUX21915.1"/>
    <property type="molecule type" value="Genomic_DNA"/>
</dbReference>
<sequence>MRHLTLGFHDDFAWFSSGIALALVLGMTMRTVARHGGGRGAIAALLAVLVGGCVVSPQPSPPVHDPVLNGGLLGGASDFTVLQEQILLQGKPGAVQPAEGVVVVTNLDAADPPAIAEVNGDGSFQVTLSGTTEHLLRIQAKHGERRSPPTDAKIVDLPFDPQATRRAHLPCLQVEAWVSLEGIADARDAVVRNDCAEEVSIAAPRLRRGGGPFSVSPSAPFVVPAGGSIAVTVRADGDGDELEDVLFLDITAPEAGRRALTLTLPD</sequence>